<dbReference type="EMBL" id="CP045810">
    <property type="protein sequence ID" value="QHN38684.1"/>
    <property type="molecule type" value="Genomic_DNA"/>
</dbReference>
<dbReference type="Pfam" id="PF19814">
    <property type="entry name" value="DUF6297"/>
    <property type="match status" value="1"/>
</dbReference>
<organism evidence="1">
    <name type="scientific">Gordonia amarae</name>
    <dbReference type="NCBI Taxonomy" id="36821"/>
    <lineage>
        <taxon>Bacteria</taxon>
        <taxon>Bacillati</taxon>
        <taxon>Actinomycetota</taxon>
        <taxon>Actinomycetes</taxon>
        <taxon>Mycobacteriales</taxon>
        <taxon>Gordoniaceae</taxon>
        <taxon>Gordonia</taxon>
    </lineage>
</organism>
<protein>
    <submittedName>
        <fullName evidence="1">Uncharacterized protein</fullName>
    </submittedName>
</protein>
<name>A0A857KYE0_9ACTN</name>
<evidence type="ECO:0000313" key="1">
    <source>
        <dbReference type="EMBL" id="QHN38684.1"/>
    </source>
</evidence>
<proteinExistence type="predicted"/>
<dbReference type="RefSeq" id="WP_005190998.1">
    <property type="nucleotide sequence ID" value="NZ_CP045804.1"/>
</dbReference>
<sequence>MIGVSIPDVRFGWMRRYDVSWVEVVFCGAVIAGFTTLVTPARVAGIIELTPWASGHPVAVLSAVLVVAVVAAYRWATVWGPVRVDRATLRWRLSDPAPRAPRLRRATVPVAVAIVCAVTCAGAVLGLLWPDVLIYLVPSGAAGGLLAVVAAYRTQARTDRIRYPIRPGTTTDSLHRNTIAPVDGYAGALSLAATMMDTDWIAQARTVRWQFTHHATPVRALHRNPLCALIQLDLRRLRRHPEAVVRAAVAVAVSAVLPSVLTVHVGATVVVALLGMLAARSTALGLRGAAQASGVARMLAVTDRELLLPHVVIPALTATLYSIVVLLVWNLGIVATVVLWAGATLAACRHATRPDLPYDAPILIDSLVTGAAFSPHLLATQLRGYGLLAATALVLTMV</sequence>
<reference evidence="1" key="1">
    <citation type="journal article" date="2021" name="Nat. Microbiol.">
        <title>Cocultivation of an ultrasmall environmental parasitic bacterium with lytic ability against bacteria associated with wastewater foams.</title>
        <authorList>
            <person name="Batinovic S."/>
            <person name="Rose J.J.A."/>
            <person name="Ratcliffe J."/>
            <person name="Seviour R.J."/>
            <person name="Petrovski S."/>
        </authorList>
    </citation>
    <scope>NUCLEOTIDE SEQUENCE</scope>
    <source>
        <strain evidence="1">CON44</strain>
    </source>
</reference>
<dbReference type="AlphaFoldDB" id="A0A857KYE0"/>
<gene>
    <name evidence="1" type="ORF">GII30_05350</name>
</gene>
<dbReference type="InterPro" id="IPR046264">
    <property type="entry name" value="DUF6297"/>
</dbReference>
<accession>A0A857KYE0</accession>